<dbReference type="InterPro" id="IPR009057">
    <property type="entry name" value="Homeodomain-like_sf"/>
</dbReference>
<organism evidence="5 6">
    <name type="scientific">Chitinophaga filiformis</name>
    <name type="common">Myxococcus filiformis</name>
    <name type="synonym">Flexibacter filiformis</name>
    <dbReference type="NCBI Taxonomy" id="104663"/>
    <lineage>
        <taxon>Bacteria</taxon>
        <taxon>Pseudomonadati</taxon>
        <taxon>Bacteroidota</taxon>
        <taxon>Chitinophagia</taxon>
        <taxon>Chitinophagales</taxon>
        <taxon>Chitinophagaceae</taxon>
        <taxon>Chitinophaga</taxon>
    </lineage>
</organism>
<reference evidence="5 6" key="1">
    <citation type="submission" date="2022-04" db="EMBL/GenBank/DDBJ databases">
        <title>The arsenic-methylating capacity of Chitinophaga filiformis YT5 during chitin decomposition.</title>
        <authorList>
            <person name="Chen G."/>
            <person name="Liang Y."/>
        </authorList>
    </citation>
    <scope>NUCLEOTIDE SEQUENCE [LARGE SCALE GENOMIC DNA]</scope>
    <source>
        <strain evidence="5 6">YT5</strain>
    </source>
</reference>
<dbReference type="PROSITE" id="PS01124">
    <property type="entry name" value="HTH_ARAC_FAMILY_2"/>
    <property type="match status" value="1"/>
</dbReference>
<name>A0ABY4I2V6_CHIFI</name>
<gene>
    <name evidence="5" type="ORF">MYF79_01480</name>
</gene>
<evidence type="ECO:0000256" key="1">
    <source>
        <dbReference type="ARBA" id="ARBA00023015"/>
    </source>
</evidence>
<keyword evidence="3" id="KW-0804">Transcription</keyword>
<keyword evidence="1" id="KW-0805">Transcription regulation</keyword>
<accession>A0ABY4I2V6</accession>
<dbReference type="EMBL" id="CP095855">
    <property type="protein sequence ID" value="UPK69960.1"/>
    <property type="molecule type" value="Genomic_DNA"/>
</dbReference>
<dbReference type="SUPFAM" id="SSF46689">
    <property type="entry name" value="Homeodomain-like"/>
    <property type="match status" value="1"/>
</dbReference>
<evidence type="ECO:0000259" key="4">
    <source>
        <dbReference type="PROSITE" id="PS01124"/>
    </source>
</evidence>
<evidence type="ECO:0000256" key="2">
    <source>
        <dbReference type="ARBA" id="ARBA00023125"/>
    </source>
</evidence>
<evidence type="ECO:0000256" key="3">
    <source>
        <dbReference type="ARBA" id="ARBA00023163"/>
    </source>
</evidence>
<keyword evidence="2" id="KW-0238">DNA-binding</keyword>
<sequence length="305" mass="34956">MQQPYRIATISQFHQFRKLAPPKHPLISIINVSGPTHLNDDEPKPLVFEFYAIALKSVANGKMKYGQQTFDFNSGMMGFSSPGQVFSIEVENGAILEQSGWLLLVHPDFLWHTPLARKIKQYEFFNYSVNEALFVSDQERTIIAGILQNIEQESYQSIDKFTQEIIIAQLETLLAYSDRFYQRQFITRKMANHQMLDKLDDLLDACFSEDSPVGNKLPTVVFLAKQLNVSPHYLSGLIRSLTGLNTQQYIHLKLIDKAKELLSTTQLSVSEIAYLLGFEQIQSFSRLFKTKTNTSPIEFRRSFNA</sequence>
<dbReference type="PANTHER" id="PTHR43280:SF32">
    <property type="entry name" value="TRANSCRIPTIONAL REGULATORY PROTEIN"/>
    <property type="match status" value="1"/>
</dbReference>
<dbReference type="InterPro" id="IPR018060">
    <property type="entry name" value="HTH_AraC"/>
</dbReference>
<evidence type="ECO:0000313" key="6">
    <source>
        <dbReference type="Proteomes" id="UP000830198"/>
    </source>
</evidence>
<dbReference type="SMART" id="SM00342">
    <property type="entry name" value="HTH_ARAC"/>
    <property type="match status" value="1"/>
</dbReference>
<feature type="domain" description="HTH araC/xylS-type" evidence="4">
    <location>
        <begin position="197"/>
        <end position="302"/>
    </location>
</feature>
<dbReference type="PANTHER" id="PTHR43280">
    <property type="entry name" value="ARAC-FAMILY TRANSCRIPTIONAL REGULATOR"/>
    <property type="match status" value="1"/>
</dbReference>
<dbReference type="Proteomes" id="UP000830198">
    <property type="component" value="Chromosome"/>
</dbReference>
<proteinExistence type="predicted"/>
<dbReference type="Pfam" id="PF12833">
    <property type="entry name" value="HTH_18"/>
    <property type="match status" value="1"/>
</dbReference>
<keyword evidence="6" id="KW-1185">Reference proteome</keyword>
<protein>
    <submittedName>
        <fullName evidence="5">Helix-turn-helix domain-containing protein</fullName>
    </submittedName>
</protein>
<evidence type="ECO:0000313" key="5">
    <source>
        <dbReference type="EMBL" id="UPK69960.1"/>
    </source>
</evidence>
<dbReference type="RefSeq" id="WP_247812223.1">
    <property type="nucleotide sequence ID" value="NZ_CP095855.1"/>
</dbReference>
<dbReference type="Gene3D" id="1.10.10.60">
    <property type="entry name" value="Homeodomain-like"/>
    <property type="match status" value="1"/>
</dbReference>